<name>A0A8J5NKX4_FUSOX</name>
<evidence type="ECO:0000313" key="2">
    <source>
        <dbReference type="EMBL" id="KAG7405283.1"/>
    </source>
</evidence>
<reference evidence="2" key="1">
    <citation type="submission" date="2021-04" db="EMBL/GenBank/DDBJ databases">
        <title>First draft genome resource for Brassicaceae pathogens Fusarium oxysporum f. sp. raphani and Fusarium oxysporum f. sp. rapae.</title>
        <authorList>
            <person name="Asai S."/>
        </authorList>
    </citation>
    <scope>NUCLEOTIDE SEQUENCE</scope>
    <source>
        <strain evidence="2">Tf1208</strain>
    </source>
</reference>
<dbReference type="AlphaFoldDB" id="A0A8J5NKX4"/>
<evidence type="ECO:0000313" key="3">
    <source>
        <dbReference type="Proteomes" id="UP000694050"/>
    </source>
</evidence>
<sequence length="139" mass="15875">MKRYRKILPKPTPPESKPDIEDDVRSRGSQGELRQPLLLSDTQSLSEIQGQIDIVNARVRYLKLMLEGREEAMQRCNPEDTKRAMEYFAYSRCGIRNALSMADSSVIELARAIIEAGNDHAPRALHQLLDMCKLHQARL</sequence>
<accession>A0A8J5NKX4</accession>
<gene>
    <name evidence="2" type="ORF">Forpe1208_v014956</name>
</gene>
<dbReference type="Proteomes" id="UP000694050">
    <property type="component" value="Unassembled WGS sequence"/>
</dbReference>
<feature type="region of interest" description="Disordered" evidence="1">
    <location>
        <begin position="1"/>
        <end position="38"/>
    </location>
</feature>
<organism evidence="2 3">
    <name type="scientific">Fusarium oxysporum f. sp. rapae</name>
    <dbReference type="NCBI Taxonomy" id="485398"/>
    <lineage>
        <taxon>Eukaryota</taxon>
        <taxon>Fungi</taxon>
        <taxon>Dikarya</taxon>
        <taxon>Ascomycota</taxon>
        <taxon>Pezizomycotina</taxon>
        <taxon>Sordariomycetes</taxon>
        <taxon>Hypocreomycetidae</taxon>
        <taxon>Hypocreales</taxon>
        <taxon>Nectriaceae</taxon>
        <taxon>Fusarium</taxon>
        <taxon>Fusarium oxysporum species complex</taxon>
    </lineage>
</organism>
<protein>
    <submittedName>
        <fullName evidence="2">Uncharacterized protein</fullName>
    </submittedName>
</protein>
<feature type="compositionally biased region" description="Basic and acidic residues" evidence="1">
    <location>
        <begin position="16"/>
        <end position="26"/>
    </location>
</feature>
<evidence type="ECO:0000256" key="1">
    <source>
        <dbReference type="SAM" id="MobiDB-lite"/>
    </source>
</evidence>
<comment type="caution">
    <text evidence="2">The sequence shown here is derived from an EMBL/GenBank/DDBJ whole genome shotgun (WGS) entry which is preliminary data.</text>
</comment>
<dbReference type="EMBL" id="JAELUQ010000012">
    <property type="protein sequence ID" value="KAG7405283.1"/>
    <property type="molecule type" value="Genomic_DNA"/>
</dbReference>
<proteinExistence type="predicted"/>